<name>A0A834C9C9_ORYME</name>
<dbReference type="AlphaFoldDB" id="A0A834C9C9"/>
<proteinExistence type="predicted"/>
<protein>
    <submittedName>
        <fullName evidence="1">Uncharacterized protein</fullName>
    </submittedName>
</protein>
<dbReference type="Proteomes" id="UP000646548">
    <property type="component" value="Unassembled WGS sequence"/>
</dbReference>
<comment type="caution">
    <text evidence="1">The sequence shown here is derived from an EMBL/GenBank/DDBJ whole genome shotgun (WGS) entry which is preliminary data.</text>
</comment>
<accession>A0A834C9C9</accession>
<gene>
    <name evidence="1" type="ORF">FQA47_019832</name>
</gene>
<sequence>MPRRINSQRLVVNPCEVSCFRQTWIMMCLPPEHLCCGFDDDLAIEGARERERLSVLLVASDLEENRKPDRAGCSSARMQSARTGGEEFGKCAGI</sequence>
<reference evidence="1" key="1">
    <citation type="journal article" name="BMC Genomics">
        <title>Long-read sequencing and de novo genome assembly of marine medaka (Oryzias melastigma).</title>
        <authorList>
            <person name="Liang P."/>
            <person name="Saqib H.S.A."/>
            <person name="Ni X."/>
            <person name="Shen Y."/>
        </authorList>
    </citation>
    <scope>NUCLEOTIDE SEQUENCE</scope>
    <source>
        <strain evidence="1">Bigg-433</strain>
    </source>
</reference>
<organism evidence="1 2">
    <name type="scientific">Oryzias melastigma</name>
    <name type="common">Marine medaka</name>
    <dbReference type="NCBI Taxonomy" id="30732"/>
    <lineage>
        <taxon>Eukaryota</taxon>
        <taxon>Metazoa</taxon>
        <taxon>Chordata</taxon>
        <taxon>Craniata</taxon>
        <taxon>Vertebrata</taxon>
        <taxon>Euteleostomi</taxon>
        <taxon>Actinopterygii</taxon>
        <taxon>Neopterygii</taxon>
        <taxon>Teleostei</taxon>
        <taxon>Neoteleostei</taxon>
        <taxon>Acanthomorphata</taxon>
        <taxon>Ovalentaria</taxon>
        <taxon>Atherinomorphae</taxon>
        <taxon>Beloniformes</taxon>
        <taxon>Adrianichthyidae</taxon>
        <taxon>Oryziinae</taxon>
        <taxon>Oryzias</taxon>
    </lineage>
</organism>
<evidence type="ECO:0000313" key="1">
    <source>
        <dbReference type="EMBL" id="KAF6724473.1"/>
    </source>
</evidence>
<evidence type="ECO:0000313" key="2">
    <source>
        <dbReference type="Proteomes" id="UP000646548"/>
    </source>
</evidence>
<dbReference type="EMBL" id="WKFB01000391">
    <property type="protein sequence ID" value="KAF6724473.1"/>
    <property type="molecule type" value="Genomic_DNA"/>
</dbReference>